<accession>A0AAP2DUD6</accession>
<proteinExistence type="predicted"/>
<gene>
    <name evidence="2" type="ORF">KK083_31715</name>
</gene>
<evidence type="ECO:0000313" key="2">
    <source>
        <dbReference type="EMBL" id="MBT1701503.1"/>
    </source>
</evidence>
<evidence type="ECO:0000256" key="1">
    <source>
        <dbReference type="SAM" id="SignalP"/>
    </source>
</evidence>
<sequence length="103" mass="11213">MKTKNVILGLCALVFAIGSAFSSVMTVNDDYIDVRYQGEEEFVCVPIGDCSGTGQFCKIVINGTLTAQVYDQPTCLSAKKDNNPFLPGQTLQDVVEVINDETR</sequence>
<evidence type="ECO:0000313" key="3">
    <source>
        <dbReference type="Proteomes" id="UP001319200"/>
    </source>
</evidence>
<dbReference type="AlphaFoldDB" id="A0AAP2DUD6"/>
<dbReference type="EMBL" id="JAHESF010000076">
    <property type="protein sequence ID" value="MBT1701503.1"/>
    <property type="molecule type" value="Genomic_DNA"/>
</dbReference>
<name>A0AAP2DUD6_9BACT</name>
<protein>
    <submittedName>
        <fullName evidence="2">Uncharacterized protein</fullName>
    </submittedName>
</protein>
<keyword evidence="1" id="KW-0732">Signal</keyword>
<dbReference type="RefSeq" id="WP_254170185.1">
    <property type="nucleotide sequence ID" value="NZ_JAHESF010000076.1"/>
</dbReference>
<comment type="caution">
    <text evidence="2">The sequence shown here is derived from an EMBL/GenBank/DDBJ whole genome shotgun (WGS) entry which is preliminary data.</text>
</comment>
<dbReference type="Pfam" id="PF20130">
    <property type="entry name" value="DUF6520"/>
    <property type="match status" value="1"/>
</dbReference>
<feature type="signal peptide" evidence="1">
    <location>
        <begin position="1"/>
        <end position="22"/>
    </location>
</feature>
<organism evidence="2 3">
    <name type="scientific">Chryseosolibacter histidini</name>
    <dbReference type="NCBI Taxonomy" id="2782349"/>
    <lineage>
        <taxon>Bacteria</taxon>
        <taxon>Pseudomonadati</taxon>
        <taxon>Bacteroidota</taxon>
        <taxon>Cytophagia</taxon>
        <taxon>Cytophagales</taxon>
        <taxon>Chryseotaleaceae</taxon>
        <taxon>Chryseosolibacter</taxon>
    </lineage>
</organism>
<dbReference type="InterPro" id="IPR045391">
    <property type="entry name" value="DUF6520"/>
</dbReference>
<reference evidence="2 3" key="1">
    <citation type="submission" date="2021-05" db="EMBL/GenBank/DDBJ databases">
        <title>A Polyphasic approach of four new species of the genus Ohtaekwangia: Ohtaekwangia histidinii sp. nov., Ohtaekwangia cretensis sp. nov., Ohtaekwangia indiensis sp. nov., Ohtaekwangia reichenbachii sp. nov. from diverse environment.</title>
        <authorList>
            <person name="Octaviana S."/>
        </authorList>
    </citation>
    <scope>NUCLEOTIDE SEQUENCE [LARGE SCALE GENOMIC DNA]</scope>
    <source>
        <strain evidence="2 3">PWU4</strain>
    </source>
</reference>
<keyword evidence="3" id="KW-1185">Reference proteome</keyword>
<feature type="chain" id="PRO_5042973372" evidence="1">
    <location>
        <begin position="23"/>
        <end position="103"/>
    </location>
</feature>
<dbReference type="Proteomes" id="UP001319200">
    <property type="component" value="Unassembled WGS sequence"/>
</dbReference>